<keyword evidence="2" id="KW-0489">Methyltransferase</keyword>
<gene>
    <name evidence="2" type="ORF">Ami103574_01535</name>
</gene>
<evidence type="ECO:0000313" key="3">
    <source>
        <dbReference type="Proteomes" id="UP000466848"/>
    </source>
</evidence>
<dbReference type="GO" id="GO:0008757">
    <property type="term" value="F:S-adenosylmethionine-dependent methyltransferase activity"/>
    <property type="evidence" value="ECO:0007669"/>
    <property type="project" value="InterPro"/>
</dbReference>
<dbReference type="KEGG" id="abut:Ami103574_01535"/>
<dbReference type="InterPro" id="IPR013216">
    <property type="entry name" value="Methyltransf_11"/>
</dbReference>
<accession>A0A858BSZ7</accession>
<dbReference type="EMBL" id="CP048649">
    <property type="protein sequence ID" value="QIB68070.1"/>
    <property type="molecule type" value="Genomic_DNA"/>
</dbReference>
<organism evidence="2 3">
    <name type="scientific">Aminipila butyrica</name>
    <dbReference type="NCBI Taxonomy" id="433296"/>
    <lineage>
        <taxon>Bacteria</taxon>
        <taxon>Bacillati</taxon>
        <taxon>Bacillota</taxon>
        <taxon>Clostridia</taxon>
        <taxon>Peptostreptococcales</taxon>
        <taxon>Anaerovoracaceae</taxon>
        <taxon>Aminipila</taxon>
    </lineage>
</organism>
<dbReference type="Gene3D" id="3.40.50.150">
    <property type="entry name" value="Vaccinia Virus protein VP39"/>
    <property type="match status" value="1"/>
</dbReference>
<keyword evidence="3" id="KW-1185">Reference proteome</keyword>
<proteinExistence type="predicted"/>
<sequence>MQFNERIKNYWEGEAEGYNEGIERELKDFHRKAWRELVLEYAPTKEKLDILDIGTGPGFFPTILADEDHKVTGIDLTENMIHFAKKNLQAEGKEAELLSMDCHHLTFEDCSFDLIICRNLTWTLDDPSRAYEEWMRVLRPGGRLLVFDACWYLHLFDEEKKKAYQIREQEIKQKYGRKFHEHKDQKEGDEISKKLFMSDKLRPQWDLDKMLAMGFSKVFADSTINQRTCDEMEMELNSLTPAFLVGGEK</sequence>
<evidence type="ECO:0000313" key="2">
    <source>
        <dbReference type="EMBL" id="QIB68070.1"/>
    </source>
</evidence>
<evidence type="ECO:0000259" key="1">
    <source>
        <dbReference type="Pfam" id="PF08241"/>
    </source>
</evidence>
<protein>
    <submittedName>
        <fullName evidence="2">Class I SAM-dependent methyltransferase</fullName>
    </submittedName>
</protein>
<dbReference type="InterPro" id="IPR029063">
    <property type="entry name" value="SAM-dependent_MTases_sf"/>
</dbReference>
<dbReference type="CDD" id="cd02440">
    <property type="entry name" value="AdoMet_MTases"/>
    <property type="match status" value="1"/>
</dbReference>
<dbReference type="GO" id="GO:0032259">
    <property type="term" value="P:methylation"/>
    <property type="evidence" value="ECO:0007669"/>
    <property type="project" value="UniProtKB-KW"/>
</dbReference>
<dbReference type="SUPFAM" id="SSF53335">
    <property type="entry name" value="S-adenosyl-L-methionine-dependent methyltransferases"/>
    <property type="match status" value="1"/>
</dbReference>
<dbReference type="Pfam" id="PF08241">
    <property type="entry name" value="Methyltransf_11"/>
    <property type="match status" value="1"/>
</dbReference>
<dbReference type="PANTHER" id="PTHR43591">
    <property type="entry name" value="METHYLTRANSFERASE"/>
    <property type="match status" value="1"/>
</dbReference>
<name>A0A858BSZ7_9FIRM</name>
<dbReference type="PANTHER" id="PTHR43591:SF24">
    <property type="entry name" value="2-METHOXY-6-POLYPRENYL-1,4-BENZOQUINOL METHYLASE, MITOCHONDRIAL"/>
    <property type="match status" value="1"/>
</dbReference>
<keyword evidence="2" id="KW-0808">Transferase</keyword>
<feature type="domain" description="Methyltransferase type 11" evidence="1">
    <location>
        <begin position="51"/>
        <end position="146"/>
    </location>
</feature>
<reference evidence="2 3" key="1">
    <citation type="submission" date="2020-02" db="EMBL/GenBank/DDBJ databases">
        <authorList>
            <person name="Kim Y.B."/>
            <person name="Roh S.W."/>
        </authorList>
    </citation>
    <scope>NUCLEOTIDE SEQUENCE [LARGE SCALE GENOMIC DNA]</scope>
    <source>
        <strain evidence="2 3">DSM 103574</strain>
    </source>
</reference>
<dbReference type="RefSeq" id="WP_163064990.1">
    <property type="nucleotide sequence ID" value="NZ_CP048649.1"/>
</dbReference>
<dbReference type="Proteomes" id="UP000466848">
    <property type="component" value="Chromosome"/>
</dbReference>
<dbReference type="AlphaFoldDB" id="A0A858BSZ7"/>